<keyword evidence="10" id="KW-1185">Reference proteome</keyword>
<dbReference type="Gene3D" id="3.90.25.10">
    <property type="entry name" value="UDP-galactose 4-epimerase, domain 1"/>
    <property type="match status" value="1"/>
</dbReference>
<keyword evidence="6 7" id="KW-0456">Lyase</keyword>
<dbReference type="GO" id="GO:0008460">
    <property type="term" value="F:dTDP-glucose 4,6-dehydratase activity"/>
    <property type="evidence" value="ECO:0007669"/>
    <property type="project" value="UniProtKB-EC"/>
</dbReference>
<organism evidence="9 10">
    <name type="scientific">Nitrospirillum viridazoti CBAmc</name>
    <dbReference type="NCBI Taxonomy" id="1441467"/>
    <lineage>
        <taxon>Bacteria</taxon>
        <taxon>Pseudomonadati</taxon>
        <taxon>Pseudomonadota</taxon>
        <taxon>Alphaproteobacteria</taxon>
        <taxon>Rhodospirillales</taxon>
        <taxon>Azospirillaceae</taxon>
        <taxon>Nitrospirillum</taxon>
        <taxon>Nitrospirillum viridazoti</taxon>
    </lineage>
</organism>
<evidence type="ECO:0000256" key="1">
    <source>
        <dbReference type="ARBA" id="ARBA00001539"/>
    </source>
</evidence>
<keyword evidence="5" id="KW-0520">NAD</keyword>
<dbReference type="InterPro" id="IPR016040">
    <property type="entry name" value="NAD(P)-bd_dom"/>
</dbReference>
<dbReference type="SUPFAM" id="SSF51735">
    <property type="entry name" value="NAD(P)-binding Rossmann-fold domains"/>
    <property type="match status" value="1"/>
</dbReference>
<dbReference type="KEGG" id="nao:Y958_22875"/>
<evidence type="ECO:0000256" key="6">
    <source>
        <dbReference type="ARBA" id="ARBA00023239"/>
    </source>
</evidence>
<dbReference type="Pfam" id="PF16363">
    <property type="entry name" value="GDP_Man_Dehyd"/>
    <property type="match status" value="1"/>
</dbReference>
<reference evidence="9 10" key="1">
    <citation type="submission" date="2017-06" db="EMBL/GenBank/DDBJ databases">
        <title>Complete genome sequence of Nitrospirillum amazonense strain CBAmC, an endophytic nitrogen-fixing and plant growth-promoting bacterium, isolated from sugarcane.</title>
        <authorList>
            <person name="Schwab S."/>
            <person name="dos Santos Teixeira K.R."/>
            <person name="Simoes Araujo J.L."/>
            <person name="Soares Vidal M."/>
            <person name="Borges de Freitas H.R."/>
            <person name="Rivello Crivelaro A.L."/>
            <person name="Bueno de Camargo Nunes A."/>
            <person name="dos Santos C.M."/>
            <person name="Palmeira da Silva Rosa D."/>
            <person name="da Silva Padilha D."/>
            <person name="da Silva E."/>
            <person name="Araujo Terra L."/>
            <person name="Soares Mendes V."/>
            <person name="Farinelli L."/>
            <person name="Magalhaes Cruz L."/>
            <person name="Baldani J.I."/>
        </authorList>
    </citation>
    <scope>NUCLEOTIDE SEQUENCE [LARGE SCALE GENOMIC DNA]</scope>
    <source>
        <strain evidence="9 10">CBAmC</strain>
    </source>
</reference>
<comment type="catalytic activity">
    <reaction evidence="1 7">
        <text>dTDP-alpha-D-glucose = dTDP-4-dehydro-6-deoxy-alpha-D-glucose + H2O</text>
        <dbReference type="Rhea" id="RHEA:17221"/>
        <dbReference type="ChEBI" id="CHEBI:15377"/>
        <dbReference type="ChEBI" id="CHEBI:57477"/>
        <dbReference type="ChEBI" id="CHEBI:57649"/>
        <dbReference type="EC" id="4.2.1.46"/>
    </reaction>
</comment>
<protein>
    <recommendedName>
        <fullName evidence="4 7">dTDP-glucose 4,6-dehydratase</fullName>
        <ecNumber evidence="4 7">4.2.1.46</ecNumber>
    </recommendedName>
</protein>
<dbReference type="PANTHER" id="PTHR43000">
    <property type="entry name" value="DTDP-D-GLUCOSE 4,6-DEHYDRATASE-RELATED"/>
    <property type="match status" value="1"/>
</dbReference>
<dbReference type="InterPro" id="IPR005888">
    <property type="entry name" value="dTDP_Gluc_deHydtase"/>
</dbReference>
<accession>A0A248K056</accession>
<evidence type="ECO:0000313" key="10">
    <source>
        <dbReference type="Proteomes" id="UP000197153"/>
    </source>
</evidence>
<evidence type="ECO:0000259" key="8">
    <source>
        <dbReference type="Pfam" id="PF16363"/>
    </source>
</evidence>
<feature type="domain" description="NAD(P)-binding" evidence="8">
    <location>
        <begin position="4"/>
        <end position="321"/>
    </location>
</feature>
<dbReference type="GO" id="GO:0009225">
    <property type="term" value="P:nucleotide-sugar metabolic process"/>
    <property type="evidence" value="ECO:0007669"/>
    <property type="project" value="InterPro"/>
</dbReference>
<evidence type="ECO:0000313" key="9">
    <source>
        <dbReference type="EMBL" id="ASG23814.1"/>
    </source>
</evidence>
<dbReference type="AlphaFoldDB" id="A0A248K056"/>
<dbReference type="InterPro" id="IPR036291">
    <property type="entry name" value="NAD(P)-bd_dom_sf"/>
</dbReference>
<comment type="similarity">
    <text evidence="3 7">Belongs to the NAD(P)-dependent epimerase/dehydratase family. dTDP-glucose dehydratase subfamily.</text>
</comment>
<dbReference type="Gene3D" id="3.40.50.720">
    <property type="entry name" value="NAD(P)-binding Rossmann-like Domain"/>
    <property type="match status" value="1"/>
</dbReference>
<dbReference type="CDD" id="cd05246">
    <property type="entry name" value="dTDP_GD_SDR_e"/>
    <property type="match status" value="1"/>
</dbReference>
<evidence type="ECO:0000256" key="2">
    <source>
        <dbReference type="ARBA" id="ARBA00001911"/>
    </source>
</evidence>
<dbReference type="EMBL" id="CP022112">
    <property type="protein sequence ID" value="ASG23814.1"/>
    <property type="molecule type" value="Genomic_DNA"/>
</dbReference>
<evidence type="ECO:0000256" key="5">
    <source>
        <dbReference type="ARBA" id="ARBA00023027"/>
    </source>
</evidence>
<dbReference type="NCBIfam" id="TIGR01181">
    <property type="entry name" value="dTDP_gluc_dehyt"/>
    <property type="match status" value="1"/>
</dbReference>
<evidence type="ECO:0000256" key="4">
    <source>
        <dbReference type="ARBA" id="ARBA00011990"/>
    </source>
</evidence>
<comment type="cofactor">
    <cofactor evidence="2 7">
        <name>NAD(+)</name>
        <dbReference type="ChEBI" id="CHEBI:57540"/>
    </cofactor>
</comment>
<name>A0A248K056_9PROT</name>
<dbReference type="Proteomes" id="UP000197153">
    <property type="component" value="Chromosome 3"/>
</dbReference>
<sequence>MKIMVTGAAGFIGSAVCRLLASEGQDELVCVDKLTYAASLEAIGEVLAGGRAVLEKADVADVEAMRDIFRRHQPDAVMHLAAESHVDRSIEGSGIFIRTNINGTHVMLETAREYWQALPEERKAAFRFHHISTDEVYGSLGEDGLFREDTAYSPNSPYSASKAASDHLVNAWYHTYGLPTLLSNCSNNYGPFHFPEKLIPLMILNGMEGKKLPVYGKGDNVRDWLFVEDHARALVLIVRKGVPGERYNVGGNAEQRNLYVVETICDLLDERLPSATKRRDLITFVTDRPGHDQRYAIDASKIRRELGWEPSVTFEEGIRRTVDWYLANRWWWEPIREAKYSGQRLGVTAPAAAAVG</sequence>
<dbReference type="RefSeq" id="WP_088874282.1">
    <property type="nucleotide sequence ID" value="NZ_CP022112.1"/>
</dbReference>
<evidence type="ECO:0000256" key="3">
    <source>
        <dbReference type="ARBA" id="ARBA00008178"/>
    </source>
</evidence>
<dbReference type="EC" id="4.2.1.46" evidence="4 7"/>
<proteinExistence type="inferred from homology"/>
<evidence type="ECO:0000256" key="7">
    <source>
        <dbReference type="RuleBase" id="RU004473"/>
    </source>
</evidence>
<gene>
    <name evidence="9" type="primary">rfbB</name>
    <name evidence="9" type="ORF">Y958_22875</name>
</gene>